<organism evidence="1 2">
    <name type="scientific">Blattamonas nauphoetae</name>
    <dbReference type="NCBI Taxonomy" id="2049346"/>
    <lineage>
        <taxon>Eukaryota</taxon>
        <taxon>Metamonada</taxon>
        <taxon>Preaxostyla</taxon>
        <taxon>Oxymonadida</taxon>
        <taxon>Blattamonas</taxon>
    </lineage>
</organism>
<accession>A0ABQ9XHL3</accession>
<sequence>MLQSSAAVTDHTLVLRHLIRTEFVFRTYALSWISQPQRAWKKSRFDCSPNLHGRRDALIAHPTCMEEETL</sequence>
<keyword evidence="2" id="KW-1185">Reference proteome</keyword>
<dbReference type="Proteomes" id="UP001281761">
    <property type="component" value="Unassembled WGS sequence"/>
</dbReference>
<name>A0ABQ9XHL3_9EUKA</name>
<dbReference type="EMBL" id="JARBJD010000142">
    <property type="protein sequence ID" value="KAK2950127.1"/>
    <property type="molecule type" value="Genomic_DNA"/>
</dbReference>
<reference evidence="1 2" key="1">
    <citation type="journal article" date="2022" name="bioRxiv">
        <title>Genomics of Preaxostyla Flagellates Illuminates Evolutionary Transitions and the Path Towards Mitochondrial Loss.</title>
        <authorList>
            <person name="Novak L.V.F."/>
            <person name="Treitli S.C."/>
            <person name="Pyrih J."/>
            <person name="Halakuc P."/>
            <person name="Pipaliya S.V."/>
            <person name="Vacek V."/>
            <person name="Brzon O."/>
            <person name="Soukal P."/>
            <person name="Eme L."/>
            <person name="Dacks J.B."/>
            <person name="Karnkowska A."/>
            <person name="Elias M."/>
            <person name="Hampl V."/>
        </authorList>
    </citation>
    <scope>NUCLEOTIDE SEQUENCE [LARGE SCALE GENOMIC DNA]</scope>
    <source>
        <strain evidence="1">NAU3</strain>
        <tissue evidence="1">Gut</tissue>
    </source>
</reference>
<proteinExistence type="predicted"/>
<gene>
    <name evidence="1" type="ORF">BLNAU_14929</name>
</gene>
<evidence type="ECO:0000313" key="2">
    <source>
        <dbReference type="Proteomes" id="UP001281761"/>
    </source>
</evidence>
<comment type="caution">
    <text evidence="1">The sequence shown here is derived from an EMBL/GenBank/DDBJ whole genome shotgun (WGS) entry which is preliminary data.</text>
</comment>
<protein>
    <submittedName>
        <fullName evidence="1">Uncharacterized protein</fullName>
    </submittedName>
</protein>
<evidence type="ECO:0000313" key="1">
    <source>
        <dbReference type="EMBL" id="KAK2950127.1"/>
    </source>
</evidence>